<evidence type="ECO:0000313" key="2">
    <source>
        <dbReference type="Proteomes" id="UP001143910"/>
    </source>
</evidence>
<protein>
    <submittedName>
        <fullName evidence="1">Uncharacterized protein</fullName>
    </submittedName>
</protein>
<keyword evidence="2" id="KW-1185">Reference proteome</keyword>
<sequence length="205" mass="23419">MIDDDTSSAEEALLGTTFQEKSTKYGTYLYKTLLTTHIVTFLVGITLGLVLGYGFHAKIPSARASCQTIHDTEFNPVQPHVRLETRRFLGGIEFDENGHVGLHGGDGPVYVGPPSESIDAAWRNKYQGFHMYISDDEESKLELSKEYYKDPEKGYLIGLSMFHELHCLNLLRRYIDLDHYHAMFEHHGFIEARTHVDKHWNATQT</sequence>
<dbReference type="EMBL" id="JANJQO010000989">
    <property type="protein sequence ID" value="KAJ2973341.1"/>
    <property type="molecule type" value="Genomic_DNA"/>
</dbReference>
<reference evidence="1" key="1">
    <citation type="submission" date="2022-08" db="EMBL/GenBank/DDBJ databases">
        <title>Genome Sequence of Lecanicillium fungicola.</title>
        <authorList>
            <person name="Buettner E."/>
        </authorList>
    </citation>
    <scope>NUCLEOTIDE SEQUENCE</scope>
    <source>
        <strain evidence="1">Babe33</strain>
    </source>
</reference>
<evidence type="ECO:0000313" key="1">
    <source>
        <dbReference type="EMBL" id="KAJ2973341.1"/>
    </source>
</evidence>
<proteinExistence type="predicted"/>
<comment type="caution">
    <text evidence="1">The sequence shown here is derived from an EMBL/GenBank/DDBJ whole genome shotgun (WGS) entry which is preliminary data.</text>
</comment>
<accession>A0ACC1N3Y1</accession>
<gene>
    <name evidence="1" type="ORF">NQ176_g6667</name>
</gene>
<dbReference type="Proteomes" id="UP001143910">
    <property type="component" value="Unassembled WGS sequence"/>
</dbReference>
<organism evidence="1 2">
    <name type="scientific">Zarea fungicola</name>
    <dbReference type="NCBI Taxonomy" id="93591"/>
    <lineage>
        <taxon>Eukaryota</taxon>
        <taxon>Fungi</taxon>
        <taxon>Dikarya</taxon>
        <taxon>Ascomycota</taxon>
        <taxon>Pezizomycotina</taxon>
        <taxon>Sordariomycetes</taxon>
        <taxon>Hypocreomycetidae</taxon>
        <taxon>Hypocreales</taxon>
        <taxon>Cordycipitaceae</taxon>
        <taxon>Zarea</taxon>
    </lineage>
</organism>
<name>A0ACC1N3Y1_9HYPO</name>